<organism evidence="14 15">
    <name type="scientific">Mesorhizobium retamae</name>
    <dbReference type="NCBI Taxonomy" id="2912854"/>
    <lineage>
        <taxon>Bacteria</taxon>
        <taxon>Pseudomonadati</taxon>
        <taxon>Pseudomonadota</taxon>
        <taxon>Alphaproteobacteria</taxon>
        <taxon>Hyphomicrobiales</taxon>
        <taxon>Phyllobacteriaceae</taxon>
        <taxon>Mesorhizobium</taxon>
    </lineage>
</organism>
<dbReference type="EC" id="6.1.1.1" evidence="1 9"/>
<name>A0ABS9QD40_9HYPH</name>
<evidence type="ECO:0000256" key="3">
    <source>
        <dbReference type="ARBA" id="ARBA00022741"/>
    </source>
</evidence>
<comment type="similarity">
    <text evidence="11">Belongs to the class-I aminoacyl-tRNA synthetase family.</text>
</comment>
<dbReference type="InterPro" id="IPR054608">
    <property type="entry name" value="SYY-like_C"/>
</dbReference>
<dbReference type="EMBL" id="JAKREW010000006">
    <property type="protein sequence ID" value="MCG7505320.1"/>
    <property type="molecule type" value="Genomic_DNA"/>
</dbReference>
<keyword evidence="2 11" id="KW-0436">Ligase</keyword>
<feature type="non-terminal residue" evidence="14">
    <location>
        <position position="449"/>
    </location>
</feature>
<evidence type="ECO:0000256" key="2">
    <source>
        <dbReference type="ARBA" id="ARBA00022598"/>
    </source>
</evidence>
<dbReference type="Gene3D" id="3.10.290.10">
    <property type="entry name" value="RNA-binding S4 domain"/>
    <property type="match status" value="1"/>
</dbReference>
<dbReference type="PRINTS" id="PR01040">
    <property type="entry name" value="TRNASYNTHTYR"/>
</dbReference>
<keyword evidence="15" id="KW-1185">Reference proteome</keyword>
<dbReference type="SUPFAM" id="SSF52374">
    <property type="entry name" value="Nucleotidylyl transferase"/>
    <property type="match status" value="1"/>
</dbReference>
<dbReference type="GO" id="GO:0004831">
    <property type="term" value="F:tyrosine-tRNA ligase activity"/>
    <property type="evidence" value="ECO:0007669"/>
    <property type="project" value="UniProtKB-EC"/>
</dbReference>
<dbReference type="Proteomes" id="UP001201701">
    <property type="component" value="Unassembled WGS sequence"/>
</dbReference>
<evidence type="ECO:0000256" key="9">
    <source>
        <dbReference type="NCBIfam" id="TIGR00234"/>
    </source>
</evidence>
<dbReference type="HAMAP" id="MF_02006">
    <property type="entry name" value="Tyr_tRNA_synth_type1"/>
    <property type="match status" value="1"/>
</dbReference>
<evidence type="ECO:0000256" key="4">
    <source>
        <dbReference type="ARBA" id="ARBA00022840"/>
    </source>
</evidence>
<keyword evidence="7 11" id="KW-0030">Aminoacyl-tRNA synthetase</keyword>
<accession>A0ABS9QD40</accession>
<dbReference type="SUPFAM" id="SSF55174">
    <property type="entry name" value="Alpha-L RNA-binding motif"/>
    <property type="match status" value="1"/>
</dbReference>
<keyword evidence="3 11" id="KW-0547">Nucleotide-binding</keyword>
<comment type="catalytic activity">
    <reaction evidence="8">
        <text>tRNA(Tyr) + L-tyrosine + ATP = L-tyrosyl-tRNA(Tyr) + AMP + diphosphate + H(+)</text>
        <dbReference type="Rhea" id="RHEA:10220"/>
        <dbReference type="Rhea" id="RHEA-COMP:9706"/>
        <dbReference type="Rhea" id="RHEA-COMP:9707"/>
        <dbReference type="ChEBI" id="CHEBI:15378"/>
        <dbReference type="ChEBI" id="CHEBI:30616"/>
        <dbReference type="ChEBI" id="CHEBI:33019"/>
        <dbReference type="ChEBI" id="CHEBI:58315"/>
        <dbReference type="ChEBI" id="CHEBI:78442"/>
        <dbReference type="ChEBI" id="CHEBI:78536"/>
        <dbReference type="ChEBI" id="CHEBI:456215"/>
        <dbReference type="EC" id="6.1.1.1"/>
    </reaction>
</comment>
<dbReference type="InterPro" id="IPR024088">
    <property type="entry name" value="Tyr-tRNA-ligase_bac-type"/>
</dbReference>
<comment type="caution">
    <text evidence="14">The sequence shown here is derived from an EMBL/GenBank/DDBJ whole genome shotgun (WGS) entry which is preliminary data.</text>
</comment>
<dbReference type="Gene3D" id="1.10.240.10">
    <property type="entry name" value="Tyrosyl-Transfer RNA Synthetase"/>
    <property type="match status" value="1"/>
</dbReference>
<evidence type="ECO:0000313" key="14">
    <source>
        <dbReference type="EMBL" id="MCG7505320.1"/>
    </source>
</evidence>
<dbReference type="CDD" id="cd00165">
    <property type="entry name" value="S4"/>
    <property type="match status" value="1"/>
</dbReference>
<dbReference type="NCBIfam" id="TIGR00234">
    <property type="entry name" value="tyrS"/>
    <property type="match status" value="1"/>
</dbReference>
<evidence type="ECO:0000256" key="11">
    <source>
        <dbReference type="RuleBase" id="RU363036"/>
    </source>
</evidence>
<keyword evidence="4 11" id="KW-0067">ATP-binding</keyword>
<feature type="domain" description="Tyrosine--tRNA ligase SYY-like C-terminal" evidence="13">
    <location>
        <begin position="333"/>
        <end position="413"/>
    </location>
</feature>
<keyword evidence="5 10" id="KW-0694">RNA-binding</keyword>
<protein>
    <recommendedName>
        <fullName evidence="1 9">Tyrosine--tRNA ligase</fullName>
        <ecNumber evidence="1 9">6.1.1.1</ecNumber>
    </recommendedName>
</protein>
<sequence>MPAFKSDFLRVLDERGFIHQISDPEGLDALASKGQICGYVGYDATATSIHIGNLITVTMLYWLQETGHKAITLMGGGTSMVGDPSFRDEQRQLLTPEKIATNIESIKKVYSNILRYDGSNPAIMVNNADWLLKLNYVEFLRDVGRHFSVNRMLSFDSVKLRLDREQSLSFLEFNYMIMQGYDFTELNRRYGTVLQMGGSDQWGNIINGVDLNHRMGGQQLYALTTPLLTKSSGEKMGKSASGAVWLNGDLFSPYDFWQYFRNTEDADVGRFLKIFTRLPLAEIAKLETLGGSELNEAKKVLATEVTAIVHGRAAAEEAAETARKTFEEGALADNLPSIEVPGSELESGIGLLALVVRAGLAASNGEARRHVQGGAVRLNDEAITDERRTVTLQDLSPEKVVKLSLGKKKHILVGGGGGGGGPAPPPPAREKTPARAAPRGGFSRGGFGG</sequence>
<dbReference type="PROSITE" id="PS50889">
    <property type="entry name" value="S4"/>
    <property type="match status" value="1"/>
</dbReference>
<dbReference type="CDD" id="cd00805">
    <property type="entry name" value="TyrRS_core"/>
    <property type="match status" value="1"/>
</dbReference>
<dbReference type="InterPro" id="IPR036986">
    <property type="entry name" value="S4_RNA-bd_sf"/>
</dbReference>
<dbReference type="InterPro" id="IPR024107">
    <property type="entry name" value="Tyr-tRNA-ligase_bac_1"/>
</dbReference>
<dbReference type="PANTHER" id="PTHR11766:SF0">
    <property type="entry name" value="TYROSINE--TRNA LIGASE, MITOCHONDRIAL"/>
    <property type="match status" value="1"/>
</dbReference>
<dbReference type="InterPro" id="IPR002305">
    <property type="entry name" value="aa-tRNA-synth_Ic"/>
</dbReference>
<dbReference type="InterPro" id="IPR002307">
    <property type="entry name" value="Tyr-tRNA-ligase"/>
</dbReference>
<proteinExistence type="inferred from homology"/>
<keyword evidence="6 11" id="KW-0648">Protein biosynthesis</keyword>
<reference evidence="14 15" key="1">
    <citation type="submission" date="2022-02" db="EMBL/GenBank/DDBJ databases">
        <title>Draft genome sequence of Mezorhizobium retamae strain IRAMC:0171 isolated from Retama raetam nodules.</title>
        <authorList>
            <person name="Bengaied R."/>
            <person name="Sbissi I."/>
            <person name="Huber K."/>
            <person name="Ghodbane F."/>
            <person name="Nouioui I."/>
            <person name="Tarhouni M."/>
            <person name="Gtari M."/>
        </authorList>
    </citation>
    <scope>NUCLEOTIDE SEQUENCE [LARGE SCALE GENOMIC DNA]</scope>
    <source>
        <strain evidence="14 15">IRAMC:0171</strain>
    </source>
</reference>
<dbReference type="Pfam" id="PF22421">
    <property type="entry name" value="SYY_C-terminal"/>
    <property type="match status" value="1"/>
</dbReference>
<feature type="region of interest" description="Disordered" evidence="12">
    <location>
        <begin position="413"/>
        <end position="449"/>
    </location>
</feature>
<evidence type="ECO:0000256" key="6">
    <source>
        <dbReference type="ARBA" id="ARBA00022917"/>
    </source>
</evidence>
<evidence type="ECO:0000256" key="5">
    <source>
        <dbReference type="ARBA" id="ARBA00022884"/>
    </source>
</evidence>
<evidence type="ECO:0000256" key="7">
    <source>
        <dbReference type="ARBA" id="ARBA00023146"/>
    </source>
</evidence>
<evidence type="ECO:0000313" key="15">
    <source>
        <dbReference type="Proteomes" id="UP001201701"/>
    </source>
</evidence>
<dbReference type="Pfam" id="PF00579">
    <property type="entry name" value="tRNA-synt_1b"/>
    <property type="match status" value="1"/>
</dbReference>
<dbReference type="Gene3D" id="3.40.50.620">
    <property type="entry name" value="HUPs"/>
    <property type="match status" value="1"/>
</dbReference>
<evidence type="ECO:0000259" key="13">
    <source>
        <dbReference type="Pfam" id="PF22421"/>
    </source>
</evidence>
<evidence type="ECO:0000256" key="12">
    <source>
        <dbReference type="SAM" id="MobiDB-lite"/>
    </source>
</evidence>
<dbReference type="InterPro" id="IPR014729">
    <property type="entry name" value="Rossmann-like_a/b/a_fold"/>
</dbReference>
<evidence type="ECO:0000256" key="8">
    <source>
        <dbReference type="ARBA" id="ARBA00048248"/>
    </source>
</evidence>
<evidence type="ECO:0000256" key="10">
    <source>
        <dbReference type="PROSITE-ProRule" id="PRU00182"/>
    </source>
</evidence>
<dbReference type="PANTHER" id="PTHR11766">
    <property type="entry name" value="TYROSYL-TRNA SYNTHETASE"/>
    <property type="match status" value="1"/>
</dbReference>
<evidence type="ECO:0000256" key="1">
    <source>
        <dbReference type="ARBA" id="ARBA00013160"/>
    </source>
</evidence>
<gene>
    <name evidence="14" type="primary">tyrS</name>
    <name evidence="14" type="ORF">L4923_09830</name>
</gene>
<dbReference type="RefSeq" id="WP_239364209.1">
    <property type="nucleotide sequence ID" value="NZ_JAKREW010000006.1"/>
</dbReference>